<evidence type="ECO:0000313" key="1">
    <source>
        <dbReference type="EMBL" id="CAF4492033.1"/>
    </source>
</evidence>
<dbReference type="EMBL" id="CAJOBJ010139208">
    <property type="protein sequence ID" value="CAF4755605.1"/>
    <property type="molecule type" value="Genomic_DNA"/>
</dbReference>
<dbReference type="AlphaFoldDB" id="A0A8S2ZIZ0"/>
<evidence type="ECO:0000313" key="2">
    <source>
        <dbReference type="EMBL" id="CAF4633717.1"/>
    </source>
</evidence>
<accession>A0A8S2ZIZ0</accession>
<dbReference type="Proteomes" id="UP000681967">
    <property type="component" value="Unassembled WGS sequence"/>
</dbReference>
<comment type="caution">
    <text evidence="2">The sequence shown here is derived from an EMBL/GenBank/DDBJ whole genome shotgun (WGS) entry which is preliminary data.</text>
</comment>
<evidence type="ECO:0000313" key="5">
    <source>
        <dbReference type="Proteomes" id="UP000681967"/>
    </source>
</evidence>
<organism evidence="2 5">
    <name type="scientific">Rotaria magnacalcarata</name>
    <dbReference type="NCBI Taxonomy" id="392030"/>
    <lineage>
        <taxon>Eukaryota</taxon>
        <taxon>Metazoa</taxon>
        <taxon>Spiralia</taxon>
        <taxon>Gnathifera</taxon>
        <taxon>Rotifera</taxon>
        <taxon>Eurotatoria</taxon>
        <taxon>Bdelloidea</taxon>
        <taxon>Philodinida</taxon>
        <taxon>Philodinidae</taxon>
        <taxon>Rotaria</taxon>
    </lineage>
</organism>
<evidence type="ECO:0000313" key="4">
    <source>
        <dbReference type="EMBL" id="CAF4755605.1"/>
    </source>
</evidence>
<dbReference type="EMBL" id="CAJOBH010075529">
    <property type="protein sequence ID" value="CAF4492033.1"/>
    <property type="molecule type" value="Genomic_DNA"/>
</dbReference>
<dbReference type="InterPro" id="IPR026983">
    <property type="entry name" value="DHC"/>
</dbReference>
<gene>
    <name evidence="1" type="ORF">BYL167_LOCUS35610</name>
    <name evidence="2" type="ORF">BYL167_LOCUS41469</name>
    <name evidence="3" type="ORF">GIL414_LOCUS41446</name>
    <name evidence="4" type="ORF">GIL414_LOCUS45335</name>
</gene>
<dbReference type="EMBL" id="CAJOBH010105301">
    <property type="protein sequence ID" value="CAF4633717.1"/>
    <property type="molecule type" value="Genomic_DNA"/>
</dbReference>
<evidence type="ECO:0000313" key="3">
    <source>
        <dbReference type="EMBL" id="CAF4660149.1"/>
    </source>
</evidence>
<dbReference type="PANTHER" id="PTHR45703:SF22">
    <property type="entry name" value="DYNEIN CYTOPLASMIC 2 HEAVY CHAIN 1"/>
    <property type="match status" value="1"/>
</dbReference>
<dbReference type="GO" id="GO:0045505">
    <property type="term" value="F:dynein intermediate chain binding"/>
    <property type="evidence" value="ECO:0007669"/>
    <property type="project" value="InterPro"/>
</dbReference>
<reference evidence="2" key="1">
    <citation type="submission" date="2021-02" db="EMBL/GenBank/DDBJ databases">
        <authorList>
            <person name="Nowell W R."/>
        </authorList>
    </citation>
    <scope>NUCLEOTIDE SEQUENCE</scope>
</reference>
<name>A0A8S2ZIZ0_9BILA</name>
<dbReference type="InterPro" id="IPR027417">
    <property type="entry name" value="P-loop_NTPase"/>
</dbReference>
<dbReference type="EMBL" id="CAJOBJ010117506">
    <property type="protein sequence ID" value="CAF4660149.1"/>
    <property type="molecule type" value="Genomic_DNA"/>
</dbReference>
<feature type="non-terminal residue" evidence="2">
    <location>
        <position position="61"/>
    </location>
</feature>
<feature type="non-terminal residue" evidence="2">
    <location>
        <position position="1"/>
    </location>
</feature>
<proteinExistence type="predicted"/>
<dbReference type="GO" id="GO:0051959">
    <property type="term" value="F:dynein light intermediate chain binding"/>
    <property type="evidence" value="ECO:0007669"/>
    <property type="project" value="InterPro"/>
</dbReference>
<sequence length="61" mass="7266">GRTYRPKDCENLILYVKDINLPKLDKWGTSQLIEFLQQILTYNGFYDDNLEFVNLENIQIV</sequence>
<dbReference type="GO" id="GO:0007018">
    <property type="term" value="P:microtubule-based movement"/>
    <property type="evidence" value="ECO:0007669"/>
    <property type="project" value="InterPro"/>
</dbReference>
<dbReference type="Pfam" id="PF12775">
    <property type="entry name" value="AAA_7"/>
    <property type="match status" value="1"/>
</dbReference>
<dbReference type="Gene3D" id="3.40.50.300">
    <property type="entry name" value="P-loop containing nucleotide triphosphate hydrolases"/>
    <property type="match status" value="1"/>
</dbReference>
<dbReference type="GO" id="GO:0030286">
    <property type="term" value="C:dynein complex"/>
    <property type="evidence" value="ECO:0007669"/>
    <property type="project" value="InterPro"/>
</dbReference>
<dbReference type="PANTHER" id="PTHR45703">
    <property type="entry name" value="DYNEIN HEAVY CHAIN"/>
    <property type="match status" value="1"/>
</dbReference>
<dbReference type="Proteomes" id="UP000681720">
    <property type="component" value="Unassembled WGS sequence"/>
</dbReference>
<protein>
    <submittedName>
        <fullName evidence="2">Uncharacterized protein</fullName>
    </submittedName>
</protein>